<sequence length="347" mass="37496">MRLKRRNVLFGLAGLGGTLLISSCGNSQSTPTDGTATSGAGMPSEIRIGYQVSANAELLAKAAGLAEKAFTDSKVKVRYISFNSGRDVNTAMASGGIDVGLIGSVGVAVGVAQKLPYQPYFIHSVIGEAEALVVKKNINSIGDIRGKKIAVPFGSTSHFTFLSLLKLEKIEEKELTILDLQPQDMVAAWQRGDIDGGYIWYPNLPKLVESDGKILITSADMAEKGVVTADLGVVRKEFADKYPDAMKKYVEVLDEAVNLYRKSPEEASKQISKEMGISPEKSLEAMNKLIWLTSDEQADAKYLGKPDNIGNFAGVLEESAQFMVTQKTISSAPDLKTYQSAIRNEFL</sequence>
<dbReference type="InterPro" id="IPR001638">
    <property type="entry name" value="Solute-binding_3/MltF_N"/>
</dbReference>
<dbReference type="PANTHER" id="PTHR30024">
    <property type="entry name" value="ALIPHATIC SULFONATES-BINDING PROTEIN-RELATED"/>
    <property type="match status" value="1"/>
</dbReference>
<evidence type="ECO:0000256" key="3">
    <source>
        <dbReference type="ARBA" id="ARBA00022729"/>
    </source>
</evidence>
<accession>A0A0V7ZZ37</accession>
<dbReference type="EMBL" id="LMTZ01000086">
    <property type="protein sequence ID" value="KST67540.1"/>
    <property type="molecule type" value="Genomic_DNA"/>
</dbReference>
<dbReference type="InterPro" id="IPR015168">
    <property type="entry name" value="SsuA/THI5"/>
</dbReference>
<dbReference type="OrthoDB" id="527543at2"/>
<dbReference type="RefSeq" id="WP_027846417.1">
    <property type="nucleotide sequence ID" value="NZ_LMTZ01000013.1"/>
</dbReference>
<comment type="caution">
    <text evidence="6">The sequence shown here is derived from an EMBL/GenBank/DDBJ whole genome shotgun (WGS) entry which is preliminary data.</text>
</comment>
<evidence type="ECO:0000313" key="6">
    <source>
        <dbReference type="EMBL" id="KST69824.1"/>
    </source>
</evidence>
<dbReference type="SMART" id="SM00062">
    <property type="entry name" value="PBPb"/>
    <property type="match status" value="1"/>
</dbReference>
<dbReference type="AlphaFoldDB" id="A0A0V7ZZ37"/>
<evidence type="ECO:0000259" key="4">
    <source>
        <dbReference type="SMART" id="SM00062"/>
    </source>
</evidence>
<organism evidence="6 7">
    <name type="scientific">Mastigocoleus testarum BC008</name>
    <dbReference type="NCBI Taxonomy" id="371196"/>
    <lineage>
        <taxon>Bacteria</taxon>
        <taxon>Bacillati</taxon>
        <taxon>Cyanobacteriota</taxon>
        <taxon>Cyanophyceae</taxon>
        <taxon>Nostocales</taxon>
        <taxon>Hapalosiphonaceae</taxon>
        <taxon>Mastigocoleus</taxon>
    </lineage>
</organism>
<keyword evidence="3" id="KW-0732">Signal</keyword>
<dbReference type="GO" id="GO:0042918">
    <property type="term" value="P:alkanesulfonate transmembrane transport"/>
    <property type="evidence" value="ECO:0007669"/>
    <property type="project" value="TreeGrafter"/>
</dbReference>
<dbReference type="SUPFAM" id="SSF53850">
    <property type="entry name" value="Periplasmic binding protein-like II"/>
    <property type="match status" value="1"/>
</dbReference>
<gene>
    <name evidence="5" type="ORF">BC008_30550</name>
    <name evidence="6" type="ORF">BC008_36300</name>
</gene>
<feature type="domain" description="Solute-binding protein family 3/N-terminal" evidence="4">
    <location>
        <begin position="45"/>
        <end position="275"/>
    </location>
</feature>
<reference evidence="6 7" key="1">
    <citation type="journal article" date="2015" name="Genome Announc.">
        <title>Draft Genome of the Euendolithic (true boring) Cyanobacterium Mastigocoleus testarum strain BC008.</title>
        <authorList>
            <person name="Guida B.S."/>
            <person name="Garcia-Pichel F."/>
        </authorList>
    </citation>
    <scope>NUCLEOTIDE SEQUENCE [LARGE SCALE GENOMIC DNA]</scope>
    <source>
        <strain evidence="6 7">BC008</strain>
    </source>
</reference>
<protein>
    <submittedName>
        <fullName evidence="6">Taurine ABC transporter substrate-binding protein</fullName>
    </submittedName>
</protein>
<dbReference type="PROSITE" id="PS51257">
    <property type="entry name" value="PROKAR_LIPOPROTEIN"/>
    <property type="match status" value="1"/>
</dbReference>
<evidence type="ECO:0000256" key="2">
    <source>
        <dbReference type="ARBA" id="ARBA00010742"/>
    </source>
</evidence>
<evidence type="ECO:0000256" key="1">
    <source>
        <dbReference type="ARBA" id="ARBA00004418"/>
    </source>
</evidence>
<dbReference type="Gene3D" id="3.40.190.10">
    <property type="entry name" value="Periplasmic binding protein-like II"/>
    <property type="match status" value="2"/>
</dbReference>
<dbReference type="GO" id="GO:0042597">
    <property type="term" value="C:periplasmic space"/>
    <property type="evidence" value="ECO:0007669"/>
    <property type="project" value="UniProtKB-SubCell"/>
</dbReference>
<keyword evidence="7" id="KW-1185">Reference proteome</keyword>
<evidence type="ECO:0000313" key="7">
    <source>
        <dbReference type="Proteomes" id="UP000053372"/>
    </source>
</evidence>
<dbReference type="Pfam" id="PF09084">
    <property type="entry name" value="NMT1"/>
    <property type="match status" value="1"/>
</dbReference>
<dbReference type="Proteomes" id="UP000053372">
    <property type="component" value="Unassembled WGS sequence"/>
</dbReference>
<proteinExistence type="inferred from homology"/>
<name>A0A0V7ZZ37_9CYAN</name>
<evidence type="ECO:0000313" key="5">
    <source>
        <dbReference type="EMBL" id="KST67540.1"/>
    </source>
</evidence>
<comment type="similarity">
    <text evidence="2">Belongs to the bacterial solute-binding protein SsuA/TauA family.</text>
</comment>
<comment type="subcellular location">
    <subcellularLocation>
        <location evidence="1">Periplasm</location>
    </subcellularLocation>
</comment>
<dbReference type="CDD" id="cd13560">
    <property type="entry name" value="PBP2_taurine"/>
    <property type="match status" value="1"/>
</dbReference>
<dbReference type="EMBL" id="LMTZ01000013">
    <property type="protein sequence ID" value="KST69824.1"/>
    <property type="molecule type" value="Genomic_DNA"/>
</dbReference>
<dbReference type="PANTHER" id="PTHR30024:SF47">
    <property type="entry name" value="TAURINE-BINDING PERIPLASMIC PROTEIN"/>
    <property type="match status" value="1"/>
</dbReference>
<dbReference type="InterPro" id="IPR010068">
    <property type="entry name" value="Peri-bd_TauA"/>
</dbReference>